<dbReference type="Proteomes" id="UP000183209">
    <property type="component" value="Unassembled WGS sequence"/>
</dbReference>
<reference evidence="3 4" key="1">
    <citation type="submission" date="2016-10" db="EMBL/GenBank/DDBJ databases">
        <authorList>
            <person name="de Groot N.N."/>
        </authorList>
    </citation>
    <scope>NUCLEOTIDE SEQUENCE [LARGE SCALE GENOMIC DNA]</scope>
    <source>
        <strain evidence="3 4">CGMCC 1.6114</strain>
    </source>
</reference>
<evidence type="ECO:0000256" key="1">
    <source>
        <dbReference type="ARBA" id="ARBA00038310"/>
    </source>
</evidence>
<organism evidence="3 4">
    <name type="scientific">Zhouia amylolytica</name>
    <dbReference type="NCBI Taxonomy" id="376730"/>
    <lineage>
        <taxon>Bacteria</taxon>
        <taxon>Pseudomonadati</taxon>
        <taxon>Bacteroidota</taxon>
        <taxon>Flavobacteriia</taxon>
        <taxon>Flavobacteriales</taxon>
        <taxon>Flavobacteriaceae</taxon>
        <taxon>Zhouia</taxon>
    </lineage>
</organism>
<dbReference type="SUPFAM" id="SSF51556">
    <property type="entry name" value="Metallo-dependent hydrolases"/>
    <property type="match status" value="1"/>
</dbReference>
<dbReference type="OrthoDB" id="5450317at2"/>
<dbReference type="PANTHER" id="PTHR43569">
    <property type="entry name" value="AMIDOHYDROLASE"/>
    <property type="match status" value="1"/>
</dbReference>
<name>A0A1I6RUK3_9FLAO</name>
<evidence type="ECO:0000313" key="4">
    <source>
        <dbReference type="Proteomes" id="UP000183209"/>
    </source>
</evidence>
<dbReference type="GO" id="GO:0016787">
    <property type="term" value="F:hydrolase activity"/>
    <property type="evidence" value="ECO:0007669"/>
    <property type="project" value="InterPro"/>
</dbReference>
<proteinExistence type="inferred from homology"/>
<dbReference type="InterPro" id="IPR032466">
    <property type="entry name" value="Metal_Hydrolase"/>
</dbReference>
<feature type="domain" description="Amidohydrolase-related" evidence="2">
    <location>
        <begin position="4"/>
        <end position="271"/>
    </location>
</feature>
<gene>
    <name evidence="3" type="ORF">SAMN04487906_1358</name>
</gene>
<evidence type="ECO:0000313" key="3">
    <source>
        <dbReference type="EMBL" id="SFS68413.1"/>
    </source>
</evidence>
<evidence type="ECO:0000259" key="2">
    <source>
        <dbReference type="Pfam" id="PF04909"/>
    </source>
</evidence>
<dbReference type="RefSeq" id="WP_074977770.1">
    <property type="nucleotide sequence ID" value="NZ_FPAG01000003.1"/>
</dbReference>
<accession>A0A1I6RUK3</accession>
<dbReference type="Pfam" id="PF04909">
    <property type="entry name" value="Amidohydro_2"/>
    <property type="match status" value="1"/>
</dbReference>
<dbReference type="EMBL" id="FPAG01000003">
    <property type="protein sequence ID" value="SFS68413.1"/>
    <property type="molecule type" value="Genomic_DNA"/>
</dbReference>
<sequence length="275" mass="31817">MRLDAHQHFWKFDPVRDAWIDETMEVIRKDFLPTDLEPILQKNNIDGCIAVQADQSEMETAFLLDIARNNNFVKGVVGWVDLLADNVEDRLAHFSSNNKLKGIRHIVQAEPNDFMLRSDFQNGISKLSQFDLTYDILVFPRQLPAAIKLAEKFPDQAFVLDHIAKPAISSGMDREWQSDIKELATCENVYCKVSGLVTETKDFQWRAEEFTPFLDVVFDSFGADRLLYGSDWPVCLLSSPYETVLKIIEDYVPKEHHTKIFYQNTVNFYKLDENL</sequence>
<comment type="similarity">
    <text evidence="1">Belongs to the metallo-dependent hydrolases superfamily.</text>
</comment>
<protein>
    <submittedName>
        <fullName evidence="3">L-fuconolactonase</fullName>
    </submittedName>
</protein>
<dbReference type="InterPro" id="IPR006680">
    <property type="entry name" value="Amidohydro-rel"/>
</dbReference>
<dbReference type="PANTHER" id="PTHR43569:SF2">
    <property type="entry name" value="AMIDOHYDROLASE-RELATED DOMAIN-CONTAINING PROTEIN"/>
    <property type="match status" value="1"/>
</dbReference>
<dbReference type="InterPro" id="IPR052350">
    <property type="entry name" value="Metallo-dep_Lactonases"/>
</dbReference>
<dbReference type="AlphaFoldDB" id="A0A1I6RUK3"/>
<dbReference type="Gene3D" id="3.20.20.140">
    <property type="entry name" value="Metal-dependent hydrolases"/>
    <property type="match status" value="1"/>
</dbReference>